<protein>
    <submittedName>
        <fullName evidence="1">Rha family transcriptional regulator</fullName>
    </submittedName>
</protein>
<evidence type="ECO:0000313" key="2">
    <source>
        <dbReference type="Proteomes" id="UP000050317"/>
    </source>
</evidence>
<sequence>MISGLDKLQRDLKDAQMALQELDGDLCTVRFDPFDPGSIEKAIQQVNKTIDNKVSGYASNPLVRPLIEEMKDLYRNKILEQAAEKRLQGES</sequence>
<name>A0A0Q0E519_9PSED</name>
<dbReference type="EMBL" id="LJRR01000192">
    <property type="protein sequence ID" value="KPZ16613.1"/>
    <property type="molecule type" value="Genomic_DNA"/>
</dbReference>
<reference evidence="1 2" key="1">
    <citation type="submission" date="2015-09" db="EMBL/GenBank/DDBJ databases">
        <title>Genome announcement of multiple Pseudomonas syringae strains.</title>
        <authorList>
            <person name="Thakur S."/>
            <person name="Wang P.W."/>
            <person name="Gong Y."/>
            <person name="Weir B.S."/>
            <person name="Guttman D.S."/>
        </authorList>
    </citation>
    <scope>NUCLEOTIDE SEQUENCE [LARGE SCALE GENOMIC DNA]</scope>
    <source>
        <strain evidence="1 2">ICMP3963</strain>
    </source>
</reference>
<organism evidence="1 2">
    <name type="scientific">Pseudomonas syringae pv. viburni</name>
    <dbReference type="NCBI Taxonomy" id="251703"/>
    <lineage>
        <taxon>Bacteria</taxon>
        <taxon>Pseudomonadati</taxon>
        <taxon>Pseudomonadota</taxon>
        <taxon>Gammaproteobacteria</taxon>
        <taxon>Pseudomonadales</taxon>
        <taxon>Pseudomonadaceae</taxon>
        <taxon>Pseudomonas</taxon>
    </lineage>
</organism>
<dbReference type="RefSeq" id="WP_044423279.1">
    <property type="nucleotide sequence ID" value="NZ_JYHK01000115.1"/>
</dbReference>
<evidence type="ECO:0000313" key="1">
    <source>
        <dbReference type="EMBL" id="KPZ16613.1"/>
    </source>
</evidence>
<accession>A0A0Q0E519</accession>
<proteinExistence type="predicted"/>
<comment type="caution">
    <text evidence="1">The sequence shown here is derived from an EMBL/GenBank/DDBJ whole genome shotgun (WGS) entry which is preliminary data.</text>
</comment>
<dbReference type="AlphaFoldDB" id="A0A0Q0E519"/>
<dbReference type="Proteomes" id="UP000050317">
    <property type="component" value="Unassembled WGS sequence"/>
</dbReference>
<gene>
    <name evidence="1" type="ORF">ALO40_200171</name>
</gene>
<dbReference type="PATRIC" id="fig|251703.9.peg.333"/>